<dbReference type="AlphaFoldDB" id="A0A512DE66"/>
<dbReference type="EMBL" id="BJYY01000014">
    <property type="protein sequence ID" value="GEO34520.1"/>
    <property type="molecule type" value="Genomic_DNA"/>
</dbReference>
<protein>
    <recommendedName>
        <fullName evidence="3">Glycosyl transferase family 1 domain-containing protein</fullName>
    </recommendedName>
</protein>
<dbReference type="Gene3D" id="3.40.50.2000">
    <property type="entry name" value="Glycogen Phosphorylase B"/>
    <property type="match status" value="2"/>
</dbReference>
<keyword evidence="2" id="KW-1185">Reference proteome</keyword>
<evidence type="ECO:0000313" key="1">
    <source>
        <dbReference type="EMBL" id="GEO34520.1"/>
    </source>
</evidence>
<proteinExistence type="predicted"/>
<dbReference type="Proteomes" id="UP000321181">
    <property type="component" value="Unassembled WGS sequence"/>
</dbReference>
<name>A0A512DE66_9CELL</name>
<evidence type="ECO:0000313" key="2">
    <source>
        <dbReference type="Proteomes" id="UP000321181"/>
    </source>
</evidence>
<reference evidence="1 2" key="1">
    <citation type="submission" date="2019-07" db="EMBL/GenBank/DDBJ databases">
        <title>Whole genome shotgun sequence of Cellulomonas aerilata NBRC 106308.</title>
        <authorList>
            <person name="Hosoyama A."/>
            <person name="Uohara A."/>
            <person name="Ohji S."/>
            <person name="Ichikawa N."/>
        </authorList>
    </citation>
    <scope>NUCLEOTIDE SEQUENCE [LARGE SCALE GENOMIC DNA]</scope>
    <source>
        <strain evidence="1 2">NBRC 106308</strain>
    </source>
</reference>
<sequence>MILIVDPKSGRGGGQVVLEELLVELGDAVPVSLAMPPASRDGVRIPPHVATFDTASDALAAVAPAEPVLVVANANAALPVVHRVSAQARRDGRPVASAAIVHNYPVSRLKGAVTKHLLGRVDTAIVVEPGLTTLRSDAVIPSWLSVRRSDVPDVPARITSTRRVKAFARPDASKGLHLLPAIFTALEAAGFPCEVALGTGLTGDRRYEARLRDDLAPWLVRGPRDASWIEPGDLFVVASTGGETACLAAQEAMSRGAVVAASRIGLMPYLTPVNHGIRTFAIGDRSGAVAAALELLTLPPARFDAESRAGAAMIADRAGRWYVDARDLLLDRHERLAGTLVAGHPAAVRSSEDEVATCA</sequence>
<dbReference type="RefSeq" id="WP_146904288.1">
    <property type="nucleotide sequence ID" value="NZ_BAAARM010000004.1"/>
</dbReference>
<comment type="caution">
    <text evidence="1">The sequence shown here is derived from an EMBL/GenBank/DDBJ whole genome shotgun (WGS) entry which is preliminary data.</text>
</comment>
<accession>A0A512DE66</accession>
<gene>
    <name evidence="1" type="ORF">CAE01nite_22450</name>
</gene>
<organism evidence="1 2">
    <name type="scientific">Cellulomonas aerilata</name>
    <dbReference type="NCBI Taxonomy" id="515326"/>
    <lineage>
        <taxon>Bacteria</taxon>
        <taxon>Bacillati</taxon>
        <taxon>Actinomycetota</taxon>
        <taxon>Actinomycetes</taxon>
        <taxon>Micrococcales</taxon>
        <taxon>Cellulomonadaceae</taxon>
        <taxon>Cellulomonas</taxon>
    </lineage>
</organism>
<dbReference type="OrthoDB" id="5186102at2"/>
<dbReference type="SUPFAM" id="SSF53756">
    <property type="entry name" value="UDP-Glycosyltransferase/glycogen phosphorylase"/>
    <property type="match status" value="1"/>
</dbReference>
<evidence type="ECO:0008006" key="3">
    <source>
        <dbReference type="Google" id="ProtNLM"/>
    </source>
</evidence>